<dbReference type="SUPFAM" id="SSF49329">
    <property type="entry name" value="Cu,Zn superoxide dismutase-like"/>
    <property type="match status" value="1"/>
</dbReference>
<accession>A0A4U1L541</accession>
<comment type="similarity">
    <text evidence="1">Belongs to the Cu-Zn superoxide dismutase family.</text>
</comment>
<reference evidence="4 5" key="1">
    <citation type="submission" date="2019-04" db="EMBL/GenBank/DDBJ databases">
        <authorList>
            <person name="Yang Y."/>
            <person name="Wei D."/>
        </authorList>
    </citation>
    <scope>NUCLEOTIDE SEQUENCE [LARGE SCALE GENOMIC DNA]</scope>
    <source>
        <strain evidence="4 5">L-1-4w-11</strain>
    </source>
</reference>
<gene>
    <name evidence="4" type="ORF">FBR43_15690</name>
</gene>
<evidence type="ECO:0000256" key="2">
    <source>
        <dbReference type="SAM" id="SignalP"/>
    </source>
</evidence>
<dbReference type="InterPro" id="IPR001424">
    <property type="entry name" value="SOD_Cu_Zn_dom"/>
</dbReference>
<dbReference type="InterPro" id="IPR036423">
    <property type="entry name" value="SOD-like_Cu/Zn_dom_sf"/>
</dbReference>
<organism evidence="4 5">
    <name type="scientific">Sphingomonas baiyangensis</name>
    <dbReference type="NCBI Taxonomy" id="2572576"/>
    <lineage>
        <taxon>Bacteria</taxon>
        <taxon>Pseudomonadati</taxon>
        <taxon>Pseudomonadota</taxon>
        <taxon>Alphaproteobacteria</taxon>
        <taxon>Sphingomonadales</taxon>
        <taxon>Sphingomonadaceae</taxon>
        <taxon>Sphingomonas</taxon>
    </lineage>
</organism>
<dbReference type="GO" id="GO:0006801">
    <property type="term" value="P:superoxide metabolic process"/>
    <property type="evidence" value="ECO:0007669"/>
    <property type="project" value="InterPro"/>
</dbReference>
<keyword evidence="5" id="KW-1185">Reference proteome</keyword>
<dbReference type="EMBL" id="SWKR01000002">
    <property type="protein sequence ID" value="TKD52019.1"/>
    <property type="molecule type" value="Genomic_DNA"/>
</dbReference>
<evidence type="ECO:0000259" key="3">
    <source>
        <dbReference type="Pfam" id="PF00080"/>
    </source>
</evidence>
<name>A0A4U1L541_9SPHN</name>
<dbReference type="AlphaFoldDB" id="A0A4U1L541"/>
<proteinExistence type="inferred from homology"/>
<dbReference type="InterPro" id="IPR024134">
    <property type="entry name" value="SOD_Cu/Zn_/chaperone"/>
</dbReference>
<dbReference type="PROSITE" id="PS51257">
    <property type="entry name" value="PROKAR_LIPOPROTEIN"/>
    <property type="match status" value="1"/>
</dbReference>
<sequence>MRRSLALIPAAALALGACAMNDGMTGGDAAAVADLTTANGQAVGRATASESNGNIVVSLDARNMPPGVHAVHVHTTGRCDAPGFESAGGHWNPTNAQHGTQNPAGPHAGDMPNVTIAADGSGSGQFTLPAGTLDGMFDADGSAFIVHAGADDLRTDPSGNAGGRIACGVFRRS</sequence>
<evidence type="ECO:0000256" key="1">
    <source>
        <dbReference type="ARBA" id="ARBA00010457"/>
    </source>
</evidence>
<dbReference type="Proteomes" id="UP000309138">
    <property type="component" value="Unassembled WGS sequence"/>
</dbReference>
<dbReference type="PANTHER" id="PTHR10003">
    <property type="entry name" value="SUPEROXIDE DISMUTASE CU-ZN -RELATED"/>
    <property type="match status" value="1"/>
</dbReference>
<dbReference type="GO" id="GO:0005507">
    <property type="term" value="F:copper ion binding"/>
    <property type="evidence" value="ECO:0007669"/>
    <property type="project" value="InterPro"/>
</dbReference>
<feature type="chain" id="PRO_5020598923" evidence="2">
    <location>
        <begin position="20"/>
        <end position="173"/>
    </location>
</feature>
<dbReference type="OrthoDB" id="5431326at2"/>
<dbReference type="CDD" id="cd00305">
    <property type="entry name" value="Cu-Zn_Superoxide_Dismutase"/>
    <property type="match status" value="1"/>
</dbReference>
<feature type="signal peptide" evidence="2">
    <location>
        <begin position="1"/>
        <end position="19"/>
    </location>
</feature>
<protein>
    <submittedName>
        <fullName evidence="4">Superoxide dismutase family protein</fullName>
    </submittedName>
</protein>
<evidence type="ECO:0000313" key="4">
    <source>
        <dbReference type="EMBL" id="TKD52019.1"/>
    </source>
</evidence>
<feature type="domain" description="Superoxide dismutase copper/zinc binding" evidence="3">
    <location>
        <begin position="44"/>
        <end position="169"/>
    </location>
</feature>
<comment type="caution">
    <text evidence="4">The sequence shown here is derived from an EMBL/GenBank/DDBJ whole genome shotgun (WGS) entry which is preliminary data.</text>
</comment>
<dbReference type="Pfam" id="PF00080">
    <property type="entry name" value="Sod_Cu"/>
    <property type="match status" value="1"/>
</dbReference>
<keyword evidence="2" id="KW-0732">Signal</keyword>
<evidence type="ECO:0000313" key="5">
    <source>
        <dbReference type="Proteomes" id="UP000309138"/>
    </source>
</evidence>
<dbReference type="Gene3D" id="2.60.40.200">
    <property type="entry name" value="Superoxide dismutase, copper/zinc binding domain"/>
    <property type="match status" value="1"/>
</dbReference>
<dbReference type="RefSeq" id="WP_136943951.1">
    <property type="nucleotide sequence ID" value="NZ_SWKR01000002.1"/>
</dbReference>